<dbReference type="EMBL" id="DS547092">
    <property type="protein sequence ID" value="EDR14703.1"/>
    <property type="molecule type" value="Genomic_DNA"/>
</dbReference>
<proteinExistence type="predicted"/>
<dbReference type="Proteomes" id="UP000001194">
    <property type="component" value="Unassembled WGS sequence"/>
</dbReference>
<dbReference type="OrthoDB" id="72892at2759"/>
<dbReference type="AlphaFoldDB" id="B0CUN7"/>
<accession>B0CUN7</accession>
<dbReference type="HOGENOM" id="CLU_1230119_0_0_1"/>
<dbReference type="STRING" id="486041.B0CUN7"/>
<reference evidence="1 2" key="1">
    <citation type="journal article" date="2008" name="Nature">
        <title>The genome of Laccaria bicolor provides insights into mycorrhizal symbiosis.</title>
        <authorList>
            <person name="Martin F."/>
            <person name="Aerts A."/>
            <person name="Ahren D."/>
            <person name="Brun A."/>
            <person name="Danchin E.G.J."/>
            <person name="Duchaussoy F."/>
            <person name="Gibon J."/>
            <person name="Kohler A."/>
            <person name="Lindquist E."/>
            <person name="Pereda V."/>
            <person name="Salamov A."/>
            <person name="Shapiro H.J."/>
            <person name="Wuyts J."/>
            <person name="Blaudez D."/>
            <person name="Buee M."/>
            <person name="Brokstein P."/>
            <person name="Canbaeck B."/>
            <person name="Cohen D."/>
            <person name="Courty P.E."/>
            <person name="Coutinho P.M."/>
            <person name="Delaruelle C."/>
            <person name="Detter J.C."/>
            <person name="Deveau A."/>
            <person name="DiFazio S."/>
            <person name="Duplessis S."/>
            <person name="Fraissinet-Tachet L."/>
            <person name="Lucic E."/>
            <person name="Frey-Klett P."/>
            <person name="Fourrey C."/>
            <person name="Feussner I."/>
            <person name="Gay G."/>
            <person name="Grimwood J."/>
            <person name="Hoegger P.J."/>
            <person name="Jain P."/>
            <person name="Kilaru S."/>
            <person name="Labbe J."/>
            <person name="Lin Y.C."/>
            <person name="Legue V."/>
            <person name="Le Tacon F."/>
            <person name="Marmeisse R."/>
            <person name="Melayah D."/>
            <person name="Montanini B."/>
            <person name="Muratet M."/>
            <person name="Nehls U."/>
            <person name="Niculita-Hirzel H."/>
            <person name="Oudot-Le Secq M.P."/>
            <person name="Peter M."/>
            <person name="Quesneville H."/>
            <person name="Rajashekar B."/>
            <person name="Reich M."/>
            <person name="Rouhier N."/>
            <person name="Schmutz J."/>
            <person name="Yin T."/>
            <person name="Chalot M."/>
            <person name="Henrissat B."/>
            <person name="Kuees U."/>
            <person name="Lucas S."/>
            <person name="Van de Peer Y."/>
            <person name="Podila G.K."/>
            <person name="Polle A."/>
            <person name="Pukkila P.J."/>
            <person name="Richardson P.M."/>
            <person name="Rouze P."/>
            <person name="Sanders I.R."/>
            <person name="Stajich J.E."/>
            <person name="Tunlid A."/>
            <person name="Tuskan G."/>
            <person name="Grigoriev I.V."/>
        </authorList>
    </citation>
    <scope>NUCLEOTIDE SEQUENCE [LARGE SCALE GENOMIC DNA]</scope>
    <source>
        <strain evidence="2">S238N-H82 / ATCC MYA-4686</strain>
    </source>
</reference>
<gene>
    <name evidence="1" type="ORF">LACBIDRAFT_305619</name>
</gene>
<dbReference type="KEGG" id="lbc:LACBIDRAFT_305619"/>
<evidence type="ECO:0000313" key="1">
    <source>
        <dbReference type="EMBL" id="EDR14703.1"/>
    </source>
</evidence>
<organism evidence="2">
    <name type="scientific">Laccaria bicolor (strain S238N-H82 / ATCC MYA-4686)</name>
    <name type="common">Bicoloured deceiver</name>
    <name type="synonym">Laccaria laccata var. bicolor</name>
    <dbReference type="NCBI Taxonomy" id="486041"/>
    <lineage>
        <taxon>Eukaryota</taxon>
        <taxon>Fungi</taxon>
        <taxon>Dikarya</taxon>
        <taxon>Basidiomycota</taxon>
        <taxon>Agaricomycotina</taxon>
        <taxon>Agaricomycetes</taxon>
        <taxon>Agaricomycetidae</taxon>
        <taxon>Agaricales</taxon>
        <taxon>Agaricineae</taxon>
        <taxon>Hydnangiaceae</taxon>
        <taxon>Laccaria</taxon>
    </lineage>
</organism>
<evidence type="ECO:0000313" key="2">
    <source>
        <dbReference type="Proteomes" id="UP000001194"/>
    </source>
</evidence>
<dbReference type="InParanoid" id="B0CUN7"/>
<dbReference type="RefSeq" id="XP_001875262.1">
    <property type="nucleotide sequence ID" value="XM_001875227.1"/>
</dbReference>
<sequence length="225" mass="25693">MQRAIWQCSEEEEDEGAERVVEELIETLLEVIIQNRLSSPSALKLAEAALRETSLKPLIEKRLLQSTIQHPHFFKLSSSPSSTRDDISLLHTLFHLHPTNTCQITHIKPLNCVYCGTLFSAISIFQLFELTRKLYVSQLFGRWSAMGNGEESGKALDAVLSLDAGVVLKTRLNFPRWRRLEFDTNPLPSRTSGGEEQLYDPVFLILLFNSQYFPHLCPCLWNRSC</sequence>
<protein>
    <submittedName>
        <fullName evidence="1">Predicted protein</fullName>
    </submittedName>
</protein>
<dbReference type="GeneID" id="6070496"/>
<name>B0CUN7_LACBS</name>
<keyword evidence="2" id="KW-1185">Reference proteome</keyword>